<dbReference type="FunCoup" id="A0A1Q3B402">
    <property type="interactions" value="245"/>
</dbReference>
<comment type="caution">
    <text evidence="2">The sequence shown here is derived from an EMBL/GenBank/DDBJ whole genome shotgun (WGS) entry which is preliminary data.</text>
</comment>
<accession>A0A1Q3B402</accession>
<keyword evidence="3" id="KW-1185">Reference proteome</keyword>
<evidence type="ECO:0000313" key="3">
    <source>
        <dbReference type="Proteomes" id="UP000187406"/>
    </source>
</evidence>
<protein>
    <submittedName>
        <fullName evidence="2">Uncharacterized protein</fullName>
    </submittedName>
</protein>
<gene>
    <name evidence="2" type="ORF">CFOL_v3_06213</name>
</gene>
<feature type="compositionally biased region" description="Basic and acidic residues" evidence="1">
    <location>
        <begin position="177"/>
        <end position="188"/>
    </location>
</feature>
<evidence type="ECO:0000313" key="2">
    <source>
        <dbReference type="EMBL" id="GAV62690.1"/>
    </source>
</evidence>
<proteinExistence type="predicted"/>
<dbReference type="AlphaFoldDB" id="A0A1Q3B402"/>
<organism evidence="2 3">
    <name type="scientific">Cephalotus follicularis</name>
    <name type="common">Albany pitcher plant</name>
    <dbReference type="NCBI Taxonomy" id="3775"/>
    <lineage>
        <taxon>Eukaryota</taxon>
        <taxon>Viridiplantae</taxon>
        <taxon>Streptophyta</taxon>
        <taxon>Embryophyta</taxon>
        <taxon>Tracheophyta</taxon>
        <taxon>Spermatophyta</taxon>
        <taxon>Magnoliopsida</taxon>
        <taxon>eudicotyledons</taxon>
        <taxon>Gunneridae</taxon>
        <taxon>Pentapetalae</taxon>
        <taxon>rosids</taxon>
        <taxon>fabids</taxon>
        <taxon>Oxalidales</taxon>
        <taxon>Cephalotaceae</taxon>
        <taxon>Cephalotus</taxon>
    </lineage>
</organism>
<feature type="region of interest" description="Disordered" evidence="1">
    <location>
        <begin position="1"/>
        <end position="30"/>
    </location>
</feature>
<feature type="compositionally biased region" description="Acidic residues" evidence="1">
    <location>
        <begin position="12"/>
        <end position="27"/>
    </location>
</feature>
<dbReference type="EMBL" id="BDDD01000268">
    <property type="protein sequence ID" value="GAV62690.1"/>
    <property type="molecule type" value="Genomic_DNA"/>
</dbReference>
<evidence type="ECO:0000256" key="1">
    <source>
        <dbReference type="SAM" id="MobiDB-lite"/>
    </source>
</evidence>
<name>A0A1Q3B402_CEPFO</name>
<sequence>MELLSPKLFPENESDGDNTSEEFEEVEPNPNHKCLHKAATFPCHGKAVSSAPLPDAEGEEELEIALQRIFCEDTTQSLFSRSASLPTPLKSALKGSRQKQEDSPKKLTVTWAPDVYDPEPNSLSHAVKGKQKKQLKNNDNYRKKNGKKGQKGNVSKGGGSSSSSKKQIRKVGGSSDRCYKSLDARDRLVGPYGGDGGDFDVGSPDSYCGSSFLKKSSNKMHYAVAEAL</sequence>
<dbReference type="InParanoid" id="A0A1Q3B402"/>
<dbReference type="OrthoDB" id="2016966at2759"/>
<dbReference type="PANTHER" id="PTHR34952">
    <property type="entry name" value="OS05G0113500 PROTEIN"/>
    <property type="match status" value="1"/>
</dbReference>
<reference evidence="3" key="1">
    <citation type="submission" date="2016-04" db="EMBL/GenBank/DDBJ databases">
        <title>Cephalotus genome sequencing.</title>
        <authorList>
            <person name="Fukushima K."/>
            <person name="Hasebe M."/>
            <person name="Fang X."/>
        </authorList>
    </citation>
    <scope>NUCLEOTIDE SEQUENCE [LARGE SCALE GENOMIC DNA]</scope>
    <source>
        <strain evidence="3">cv. St1</strain>
    </source>
</reference>
<dbReference type="Proteomes" id="UP000187406">
    <property type="component" value="Unassembled WGS sequence"/>
</dbReference>
<dbReference type="STRING" id="3775.A0A1Q3B402"/>
<dbReference type="PANTHER" id="PTHR34952:SF2">
    <property type="entry name" value="OS05G0113500 PROTEIN"/>
    <property type="match status" value="1"/>
</dbReference>
<feature type="region of interest" description="Disordered" evidence="1">
    <location>
        <begin position="81"/>
        <end position="196"/>
    </location>
</feature>